<name>A0AAQ2C6L2_9MICO</name>
<keyword evidence="4 6" id="KW-1133">Transmembrane helix</keyword>
<organism evidence="7 8">
    <name type="scientific">Cryobacterium shii</name>
    <dbReference type="NCBI Taxonomy" id="1259235"/>
    <lineage>
        <taxon>Bacteria</taxon>
        <taxon>Bacillati</taxon>
        <taxon>Actinomycetota</taxon>
        <taxon>Actinomycetes</taxon>
        <taxon>Micrococcales</taxon>
        <taxon>Microbacteriaceae</taxon>
        <taxon>Cryobacterium</taxon>
    </lineage>
</organism>
<feature type="transmembrane region" description="Helical" evidence="6">
    <location>
        <begin position="137"/>
        <end position="161"/>
    </location>
</feature>
<keyword evidence="6" id="KW-1003">Cell membrane</keyword>
<dbReference type="Proteomes" id="UP000297403">
    <property type="component" value="Unassembled WGS sequence"/>
</dbReference>
<dbReference type="PANTHER" id="PTHR43701:SF2">
    <property type="entry name" value="MEMBRANE TRANSPORTER PROTEIN YJNA-RELATED"/>
    <property type="match status" value="1"/>
</dbReference>
<sequence>MGVLLLALPLGLLVGGLLGLVGAGGSIIAVPALVYALGLSPAEAIPSSLIVVGLAALVGVLPRIRQGVDWSTATIVALAGIPAAWLGAAVNRMLDPNLLMLVFAALMVIAGIRMIPKRGQAAVVSPERRNLRTHVPRALLVGALVGFLTGLLGIGGGFIIVPALTLVLGLGIGVAVGTSLVIIVINSAAGLAAYASTLALDWPLVLTFAGAAIAGSLVAARFATRLSERKVKATFAGVVLVVAAGVSVASVYALVTG</sequence>
<evidence type="ECO:0000313" key="8">
    <source>
        <dbReference type="Proteomes" id="UP000297403"/>
    </source>
</evidence>
<evidence type="ECO:0000256" key="2">
    <source>
        <dbReference type="ARBA" id="ARBA00009142"/>
    </source>
</evidence>
<dbReference type="RefSeq" id="WP_134366804.1">
    <property type="nucleotide sequence ID" value="NZ_SOFY01000047.1"/>
</dbReference>
<keyword evidence="3 6" id="KW-0812">Transmembrane</keyword>
<evidence type="ECO:0000256" key="4">
    <source>
        <dbReference type="ARBA" id="ARBA00022989"/>
    </source>
</evidence>
<feature type="transmembrane region" description="Helical" evidence="6">
    <location>
        <begin position="68"/>
        <end position="86"/>
    </location>
</feature>
<feature type="transmembrane region" description="Helical" evidence="6">
    <location>
        <begin position="167"/>
        <end position="195"/>
    </location>
</feature>
<keyword evidence="5 6" id="KW-0472">Membrane</keyword>
<reference evidence="7 8" key="1">
    <citation type="submission" date="2019-03" db="EMBL/GenBank/DDBJ databases">
        <title>Genomics of glacier-inhabiting Cryobacterium strains.</title>
        <authorList>
            <person name="Liu Q."/>
            <person name="Xin Y.-H."/>
        </authorList>
    </citation>
    <scope>NUCLEOTIDE SEQUENCE [LARGE SCALE GENOMIC DNA]</scope>
    <source>
        <strain evidence="8">TMT1-22</strain>
    </source>
</reference>
<protein>
    <recommendedName>
        <fullName evidence="6">Probable membrane transporter protein</fullName>
    </recommendedName>
</protein>
<accession>A0AAQ2C6L2</accession>
<evidence type="ECO:0000256" key="6">
    <source>
        <dbReference type="RuleBase" id="RU363041"/>
    </source>
</evidence>
<evidence type="ECO:0000256" key="1">
    <source>
        <dbReference type="ARBA" id="ARBA00004141"/>
    </source>
</evidence>
<comment type="similarity">
    <text evidence="2 6">Belongs to the 4-toluene sulfonate uptake permease (TSUP) (TC 2.A.102) family.</text>
</comment>
<dbReference type="PANTHER" id="PTHR43701">
    <property type="entry name" value="MEMBRANE TRANSPORTER PROTEIN MJ0441-RELATED"/>
    <property type="match status" value="1"/>
</dbReference>
<comment type="caution">
    <text evidence="7">The sequence shown here is derived from an EMBL/GenBank/DDBJ whole genome shotgun (WGS) entry which is preliminary data.</text>
</comment>
<evidence type="ECO:0000256" key="5">
    <source>
        <dbReference type="ARBA" id="ARBA00023136"/>
    </source>
</evidence>
<evidence type="ECO:0000256" key="3">
    <source>
        <dbReference type="ARBA" id="ARBA00022692"/>
    </source>
</evidence>
<feature type="transmembrane region" description="Helical" evidence="6">
    <location>
        <begin position="235"/>
        <end position="255"/>
    </location>
</feature>
<gene>
    <name evidence="7" type="ORF">E3O49_08950</name>
</gene>
<evidence type="ECO:0000313" key="7">
    <source>
        <dbReference type="EMBL" id="TFC47103.1"/>
    </source>
</evidence>
<dbReference type="InterPro" id="IPR051598">
    <property type="entry name" value="TSUP/Inactive_protease-like"/>
</dbReference>
<proteinExistence type="inferred from homology"/>
<dbReference type="AlphaFoldDB" id="A0AAQ2C6L2"/>
<dbReference type="Pfam" id="PF01925">
    <property type="entry name" value="TauE"/>
    <property type="match status" value="1"/>
</dbReference>
<feature type="transmembrane region" description="Helical" evidence="6">
    <location>
        <begin position="45"/>
        <end position="61"/>
    </location>
</feature>
<keyword evidence="8" id="KW-1185">Reference proteome</keyword>
<dbReference type="InterPro" id="IPR002781">
    <property type="entry name" value="TM_pro_TauE-like"/>
</dbReference>
<feature type="transmembrane region" description="Helical" evidence="6">
    <location>
        <begin position="202"/>
        <end position="223"/>
    </location>
</feature>
<comment type="subcellular location">
    <subcellularLocation>
        <location evidence="6">Cell membrane</location>
        <topology evidence="6">Multi-pass membrane protein</topology>
    </subcellularLocation>
    <subcellularLocation>
        <location evidence="1">Membrane</location>
        <topology evidence="1">Multi-pass membrane protein</topology>
    </subcellularLocation>
</comment>
<dbReference type="EMBL" id="SOFY01000047">
    <property type="protein sequence ID" value="TFC47103.1"/>
    <property type="molecule type" value="Genomic_DNA"/>
</dbReference>
<feature type="transmembrane region" description="Helical" evidence="6">
    <location>
        <begin position="98"/>
        <end position="116"/>
    </location>
</feature>
<dbReference type="GO" id="GO:0005886">
    <property type="term" value="C:plasma membrane"/>
    <property type="evidence" value="ECO:0007669"/>
    <property type="project" value="UniProtKB-SubCell"/>
</dbReference>